<evidence type="ECO:0000256" key="2">
    <source>
        <dbReference type="ARBA" id="ARBA00022679"/>
    </source>
</evidence>
<dbReference type="GO" id="GO:0006654">
    <property type="term" value="P:phosphatidic acid biosynthetic process"/>
    <property type="evidence" value="ECO:0007669"/>
    <property type="project" value="TreeGrafter"/>
</dbReference>
<dbReference type="PANTHER" id="PTHR10434:SF11">
    <property type="entry name" value="1-ACYL-SN-GLYCEROL-3-PHOSPHATE ACYLTRANSFERASE"/>
    <property type="match status" value="1"/>
</dbReference>
<keyword evidence="3 5" id="KW-0012">Acyltransferase</keyword>
<dbReference type="InterPro" id="IPR002123">
    <property type="entry name" value="Plipid/glycerol_acylTrfase"/>
</dbReference>
<dbReference type="GO" id="GO:0003841">
    <property type="term" value="F:1-acylglycerol-3-phosphate O-acyltransferase activity"/>
    <property type="evidence" value="ECO:0007669"/>
    <property type="project" value="TreeGrafter"/>
</dbReference>
<dbReference type="SMART" id="SM00563">
    <property type="entry name" value="PlsC"/>
    <property type="match status" value="1"/>
</dbReference>
<organism evidence="5 6">
    <name type="scientific">Formosimonas limnophila</name>
    <dbReference type="NCBI Taxonomy" id="1384487"/>
    <lineage>
        <taxon>Bacteria</taxon>
        <taxon>Pseudomonadati</taxon>
        <taxon>Pseudomonadota</taxon>
        <taxon>Betaproteobacteria</taxon>
        <taxon>Burkholderiales</taxon>
        <taxon>Burkholderiaceae</taxon>
        <taxon>Formosimonas</taxon>
    </lineage>
</organism>
<protein>
    <submittedName>
        <fullName evidence="5">1-acyl-sn-glycerol-3-phosphate acyltransferase</fullName>
    </submittedName>
</protein>
<dbReference type="SUPFAM" id="SSF69593">
    <property type="entry name" value="Glycerol-3-phosphate (1)-acyltransferase"/>
    <property type="match status" value="1"/>
</dbReference>
<dbReference type="RefSeq" id="WP_189492630.1">
    <property type="nucleotide sequence ID" value="NZ_BMZG01000005.1"/>
</dbReference>
<dbReference type="AlphaFoldDB" id="A0A8J3CKL3"/>
<sequence>MWISYLLQLIVRLLIGAYPRWIGCKPSTKQRIYFANHTSHIDTVAIWAALPPDLQKTTHPVAAFDYWGKSKWKHYIVTRGLNAIFIKRAKEDRTEDDPLQPLYDTLTAGDSLIIFPEGTRNKEDLPLPFKSGIYHLALRHPDVELIPVYLENLNRIMPKGEFWPVPLVCTARFGKPIQLLENEGKDAFLARARQAVIDSRANYQQDTKPTQTKAAV</sequence>
<evidence type="ECO:0000256" key="1">
    <source>
        <dbReference type="ARBA" id="ARBA00005189"/>
    </source>
</evidence>
<dbReference type="CDD" id="cd07989">
    <property type="entry name" value="LPLAT_AGPAT-like"/>
    <property type="match status" value="1"/>
</dbReference>
<accession>A0A8J3CKL3</accession>
<keyword evidence="2" id="KW-0808">Transferase</keyword>
<evidence type="ECO:0000313" key="6">
    <source>
        <dbReference type="Proteomes" id="UP000614287"/>
    </source>
</evidence>
<comment type="caution">
    <text evidence="5">The sequence shown here is derived from an EMBL/GenBank/DDBJ whole genome shotgun (WGS) entry which is preliminary data.</text>
</comment>
<dbReference type="PANTHER" id="PTHR10434">
    <property type="entry name" value="1-ACYL-SN-GLYCEROL-3-PHOSPHATE ACYLTRANSFERASE"/>
    <property type="match status" value="1"/>
</dbReference>
<keyword evidence="6" id="KW-1185">Reference proteome</keyword>
<reference evidence="5" key="1">
    <citation type="journal article" date="2014" name="Int. J. Syst. Evol. Microbiol.">
        <title>Complete genome sequence of Corynebacterium casei LMG S-19264T (=DSM 44701T), isolated from a smear-ripened cheese.</title>
        <authorList>
            <consortium name="US DOE Joint Genome Institute (JGI-PGF)"/>
            <person name="Walter F."/>
            <person name="Albersmeier A."/>
            <person name="Kalinowski J."/>
            <person name="Ruckert C."/>
        </authorList>
    </citation>
    <scope>NUCLEOTIDE SEQUENCE</scope>
    <source>
        <strain evidence="5">KCTC 32501</strain>
    </source>
</reference>
<dbReference type="Proteomes" id="UP000614287">
    <property type="component" value="Unassembled WGS sequence"/>
</dbReference>
<proteinExistence type="predicted"/>
<evidence type="ECO:0000259" key="4">
    <source>
        <dbReference type="SMART" id="SM00563"/>
    </source>
</evidence>
<reference evidence="5" key="2">
    <citation type="submission" date="2020-09" db="EMBL/GenBank/DDBJ databases">
        <authorList>
            <person name="Sun Q."/>
            <person name="Kim S."/>
        </authorList>
    </citation>
    <scope>NUCLEOTIDE SEQUENCE</scope>
    <source>
        <strain evidence="5">KCTC 32501</strain>
    </source>
</reference>
<dbReference type="EMBL" id="BMZG01000005">
    <property type="protein sequence ID" value="GHA71398.1"/>
    <property type="molecule type" value="Genomic_DNA"/>
</dbReference>
<evidence type="ECO:0000256" key="3">
    <source>
        <dbReference type="ARBA" id="ARBA00023315"/>
    </source>
</evidence>
<dbReference type="Pfam" id="PF01553">
    <property type="entry name" value="Acyltransferase"/>
    <property type="match status" value="1"/>
</dbReference>
<comment type="pathway">
    <text evidence="1">Lipid metabolism.</text>
</comment>
<evidence type="ECO:0000313" key="5">
    <source>
        <dbReference type="EMBL" id="GHA71398.1"/>
    </source>
</evidence>
<gene>
    <name evidence="5" type="ORF">GCM10009007_10250</name>
</gene>
<name>A0A8J3CKL3_9BURK</name>
<feature type="domain" description="Phospholipid/glycerol acyltransferase" evidence="4">
    <location>
        <begin position="31"/>
        <end position="153"/>
    </location>
</feature>